<evidence type="ECO:0000256" key="1">
    <source>
        <dbReference type="ARBA" id="ARBA00022801"/>
    </source>
</evidence>
<keyword evidence="1" id="KW-0378">Hydrolase</keyword>
<proteinExistence type="predicted"/>
<dbReference type="AlphaFoldDB" id="A0A8J7HDP9"/>
<dbReference type="Proteomes" id="UP000623269">
    <property type="component" value="Unassembled WGS sequence"/>
</dbReference>
<dbReference type="EMBL" id="JAEAGR010000008">
    <property type="protein sequence ID" value="MBH1941029.1"/>
    <property type="molecule type" value="Genomic_DNA"/>
</dbReference>
<protein>
    <submittedName>
        <fullName evidence="3">Beta-lactamase family protein</fullName>
    </submittedName>
</protein>
<comment type="caution">
    <text evidence="3">The sequence shown here is derived from an EMBL/GenBank/DDBJ whole genome shotgun (WGS) entry which is preliminary data.</text>
</comment>
<dbReference type="Pfam" id="PF00144">
    <property type="entry name" value="Beta-lactamase"/>
    <property type="match status" value="1"/>
</dbReference>
<accession>A0A8J7HDP9</accession>
<dbReference type="GO" id="GO:0016787">
    <property type="term" value="F:hydrolase activity"/>
    <property type="evidence" value="ECO:0007669"/>
    <property type="project" value="UniProtKB-KW"/>
</dbReference>
<dbReference type="Gene3D" id="3.40.710.10">
    <property type="entry name" value="DD-peptidase/beta-lactamase superfamily"/>
    <property type="match status" value="1"/>
</dbReference>
<organism evidence="3 4">
    <name type="scientific">Mobilitalea sibirica</name>
    <dbReference type="NCBI Taxonomy" id="1462919"/>
    <lineage>
        <taxon>Bacteria</taxon>
        <taxon>Bacillati</taxon>
        <taxon>Bacillota</taxon>
        <taxon>Clostridia</taxon>
        <taxon>Lachnospirales</taxon>
        <taxon>Lachnospiraceae</taxon>
        <taxon>Mobilitalea</taxon>
    </lineage>
</organism>
<dbReference type="RefSeq" id="WP_197661256.1">
    <property type="nucleotide sequence ID" value="NZ_JAEAGR010000008.1"/>
</dbReference>
<evidence type="ECO:0000259" key="2">
    <source>
        <dbReference type="Pfam" id="PF00144"/>
    </source>
</evidence>
<evidence type="ECO:0000313" key="4">
    <source>
        <dbReference type="Proteomes" id="UP000623269"/>
    </source>
</evidence>
<keyword evidence="4" id="KW-1185">Reference proteome</keyword>
<feature type="domain" description="Beta-lactamase-related" evidence="2">
    <location>
        <begin position="24"/>
        <end position="362"/>
    </location>
</feature>
<name>A0A8J7HDP9_9FIRM</name>
<dbReference type="InterPro" id="IPR012338">
    <property type="entry name" value="Beta-lactam/transpept-like"/>
</dbReference>
<evidence type="ECO:0000313" key="3">
    <source>
        <dbReference type="EMBL" id="MBH1941029.1"/>
    </source>
</evidence>
<dbReference type="PANTHER" id="PTHR43283:SF11">
    <property type="entry name" value="BETA-LACTAMASE-RELATED DOMAIN-CONTAINING PROTEIN"/>
    <property type="match status" value="1"/>
</dbReference>
<dbReference type="InterPro" id="IPR001466">
    <property type="entry name" value="Beta-lactam-related"/>
</dbReference>
<gene>
    <name evidence="3" type="ORF">I5677_09010</name>
</gene>
<dbReference type="PANTHER" id="PTHR43283">
    <property type="entry name" value="BETA-LACTAMASE-RELATED"/>
    <property type="match status" value="1"/>
</dbReference>
<dbReference type="InterPro" id="IPR050789">
    <property type="entry name" value="Diverse_Enzym_Activities"/>
</dbReference>
<sequence length="387" mass="43972">MLSFETKYKPEEVGYDPARLEVVTKHFEDMIAQKKIIAANYCMARDGKVFADIAVGKLSFRQEDIREHRPDTIQRIASITKLFTTVAIWQLVENGKLRVNQRVGEIIDEFNEKPFYDITIAHLLTHTSGLHPDPGCFENKYFQSPWDFIVEDKGKNWIAAALKSGMRMKPGQEWAYCSFGFVILGEIITRVSKEFANDYITEHIIKPCGLKDTGFDFLRPEIIARTNIPNERREKAINEILAGTFEDDREEFWDKIPQTGGAIYSTASDLCKFGTMLQQGGYIDGVRILGRKAIEKMTTLYTAPHIKDYCWNAGGVYREYGLGPDMRCTDMCIYSKGTYFHEGSGGCALIIDPVEKLVVAFFIPFVDDVWSPEPLYNAAAVMWAGLI</sequence>
<dbReference type="SUPFAM" id="SSF56601">
    <property type="entry name" value="beta-lactamase/transpeptidase-like"/>
    <property type="match status" value="1"/>
</dbReference>
<reference evidence="3" key="1">
    <citation type="submission" date="2020-12" db="EMBL/GenBank/DDBJ databases">
        <title>M. sibirica DSM 26468T genome.</title>
        <authorList>
            <person name="Thieme N."/>
            <person name="Rettenmaier R."/>
            <person name="Zverlov V."/>
            <person name="Liebl W."/>
        </authorList>
    </citation>
    <scope>NUCLEOTIDE SEQUENCE</scope>
    <source>
        <strain evidence="3">DSM 26468</strain>
    </source>
</reference>